<dbReference type="RefSeq" id="WP_132849657.1">
    <property type="nucleotide sequence ID" value="NZ_CP058648.1"/>
</dbReference>
<dbReference type="EMBL" id="SLYC01000057">
    <property type="protein sequence ID" value="TCP95721.1"/>
    <property type="molecule type" value="Genomic_DNA"/>
</dbReference>
<organism evidence="1 2">
    <name type="scientific">Serpentinicella alkaliphila</name>
    <dbReference type="NCBI Taxonomy" id="1734049"/>
    <lineage>
        <taxon>Bacteria</taxon>
        <taxon>Bacillati</taxon>
        <taxon>Bacillota</taxon>
        <taxon>Clostridia</taxon>
        <taxon>Peptostreptococcales</taxon>
        <taxon>Natronincolaceae</taxon>
        <taxon>Serpentinicella</taxon>
    </lineage>
</organism>
<evidence type="ECO:0000313" key="2">
    <source>
        <dbReference type="Proteomes" id="UP000295504"/>
    </source>
</evidence>
<keyword evidence="2" id="KW-1185">Reference proteome</keyword>
<sequence>MKNVQIKYKSGFVFNDGLSLSNIRKNLQADCQKCFGLCCVALYFSSSEGFPTDKAAGYPCPNLSKNYSCNVHENLIERGFKGCVAYDCFGAGQKVAQSIFHGNDWYKFPQNKNDMSYAVRVNKCK</sequence>
<accession>A0A4R2T2S8</accession>
<proteinExistence type="predicted"/>
<dbReference type="AlphaFoldDB" id="A0A4R2T2S8"/>
<name>A0A4R2T2S8_9FIRM</name>
<dbReference type="OrthoDB" id="154708at2"/>
<gene>
    <name evidence="1" type="ORF">EDD79_105717</name>
</gene>
<reference evidence="1 2" key="1">
    <citation type="submission" date="2019-03" db="EMBL/GenBank/DDBJ databases">
        <title>Genomic Encyclopedia of Type Strains, Phase IV (KMG-IV): sequencing the most valuable type-strain genomes for metagenomic binning, comparative biology and taxonomic classification.</title>
        <authorList>
            <person name="Goeker M."/>
        </authorList>
    </citation>
    <scope>NUCLEOTIDE SEQUENCE [LARGE SCALE GENOMIC DNA]</scope>
    <source>
        <strain evidence="1 2">DSM 100013</strain>
    </source>
</reference>
<evidence type="ECO:0000313" key="1">
    <source>
        <dbReference type="EMBL" id="TCP95721.1"/>
    </source>
</evidence>
<comment type="caution">
    <text evidence="1">The sequence shown here is derived from an EMBL/GenBank/DDBJ whole genome shotgun (WGS) entry which is preliminary data.</text>
</comment>
<dbReference type="Proteomes" id="UP000295504">
    <property type="component" value="Unassembled WGS sequence"/>
</dbReference>
<protein>
    <submittedName>
        <fullName evidence="1">Uncharacterized protein</fullName>
    </submittedName>
</protein>